<dbReference type="SMART" id="SM00291">
    <property type="entry name" value="ZnF_ZZ"/>
    <property type="match status" value="1"/>
</dbReference>
<dbReference type="SUPFAM" id="SSF46689">
    <property type="entry name" value="Homeodomain-like"/>
    <property type="match status" value="1"/>
</dbReference>
<feature type="domain" description="Myb-like" evidence="7">
    <location>
        <begin position="156"/>
        <end position="205"/>
    </location>
</feature>
<evidence type="ECO:0000259" key="7">
    <source>
        <dbReference type="PROSITE" id="PS50090"/>
    </source>
</evidence>
<organism evidence="10 11">
    <name type="scientific">Heterostelium pallidum (strain ATCC 26659 / Pp 5 / PN500)</name>
    <name type="common">Cellular slime mold</name>
    <name type="synonym">Polysphondylium pallidum</name>
    <dbReference type="NCBI Taxonomy" id="670386"/>
    <lineage>
        <taxon>Eukaryota</taxon>
        <taxon>Amoebozoa</taxon>
        <taxon>Evosea</taxon>
        <taxon>Eumycetozoa</taxon>
        <taxon>Dictyostelia</taxon>
        <taxon>Acytosteliales</taxon>
        <taxon>Acytosteliaceae</taxon>
        <taxon>Heterostelium</taxon>
    </lineage>
</organism>
<dbReference type="RefSeq" id="XP_020427218.1">
    <property type="nucleotide sequence ID" value="XM_020581915.1"/>
</dbReference>
<evidence type="ECO:0000256" key="2">
    <source>
        <dbReference type="ARBA" id="ARBA00022771"/>
    </source>
</evidence>
<dbReference type="Pfam" id="PF00249">
    <property type="entry name" value="Myb_DNA-binding"/>
    <property type="match status" value="1"/>
</dbReference>
<dbReference type="InterPro" id="IPR001005">
    <property type="entry name" value="SANT/Myb"/>
</dbReference>
<dbReference type="InterPro" id="IPR017930">
    <property type="entry name" value="Myb_dom"/>
</dbReference>
<feature type="compositionally biased region" description="Low complexity" evidence="6">
    <location>
        <begin position="95"/>
        <end position="116"/>
    </location>
</feature>
<dbReference type="PROSITE" id="PS01357">
    <property type="entry name" value="ZF_ZZ_1"/>
    <property type="match status" value="1"/>
</dbReference>
<feature type="compositionally biased region" description="Low complexity" evidence="6">
    <location>
        <begin position="129"/>
        <end position="139"/>
    </location>
</feature>
<dbReference type="Pfam" id="PF00569">
    <property type="entry name" value="ZZ"/>
    <property type="match status" value="1"/>
</dbReference>
<feature type="compositionally biased region" description="Low complexity" evidence="6">
    <location>
        <begin position="285"/>
        <end position="310"/>
    </location>
</feature>
<dbReference type="PROSITE" id="PS50090">
    <property type="entry name" value="MYB_LIKE"/>
    <property type="match status" value="1"/>
</dbReference>
<dbReference type="Gene3D" id="3.30.60.90">
    <property type="match status" value="1"/>
</dbReference>
<dbReference type="GeneID" id="31366626"/>
<name>D3BTP8_HETP5</name>
<feature type="domain" description="HTH myb-type" evidence="9">
    <location>
        <begin position="155"/>
        <end position="209"/>
    </location>
</feature>
<dbReference type="GO" id="GO:0008270">
    <property type="term" value="F:zinc ion binding"/>
    <property type="evidence" value="ECO:0007669"/>
    <property type="project" value="UniProtKB-KW"/>
</dbReference>
<accession>D3BTP8</accession>
<dbReference type="PANTHER" id="PTHR22705:SF0">
    <property type="entry name" value="ZZ-TYPE ZINC FINGER-CONTAINING PROTEIN 3"/>
    <property type="match status" value="1"/>
</dbReference>
<keyword evidence="11" id="KW-1185">Reference proteome</keyword>
<protein>
    <submittedName>
        <fullName evidence="10">Myb domain-containing protein</fullName>
    </submittedName>
</protein>
<feature type="compositionally biased region" description="Pro residues" evidence="6">
    <location>
        <begin position="216"/>
        <end position="229"/>
    </location>
</feature>
<dbReference type="SUPFAM" id="SSF57850">
    <property type="entry name" value="RING/U-box"/>
    <property type="match status" value="1"/>
</dbReference>
<evidence type="ECO:0000256" key="6">
    <source>
        <dbReference type="SAM" id="MobiDB-lite"/>
    </source>
</evidence>
<sequence>MDFNNTPIKDTEEYKQLTKSLEILEQQRKTREEDIERLKRLHKDALENPIEFLERLISGTIVLPTKQPIEPIPILPNLTTNLTKRKLLTDDFYTTSSTVDNNSNSNNKSKDVNNNNILDSSFEDNLEASSSSTTTPSSSTKKKNKNKDDYASFNRPWSEEEQKRLEELLAEFPEEPVAAHRWTKIANALKNRTPKQVASRTQKYFVKLHKLGLPIPGKPPNLPSLFPKPPMKKKNRNSTATTKELDSPTDYPPTNYNIPPGVPISPPTTPSPTKKSKNKNKNSKESNSTTSTPKSKSKSKGGSSSSASSTKSEESALVVHEGYKCDGCDEEPIIGIRWRCEECLEIDLCDECNNTYEEIGSHKSTHHMRSYTTVDPDYFRDEDYRFSYTGGESNYLDPNYTK</sequence>
<feature type="region of interest" description="Disordered" evidence="6">
    <location>
        <begin position="212"/>
        <end position="316"/>
    </location>
</feature>
<dbReference type="PANTHER" id="PTHR22705">
    <property type="entry name" value="ZINC FINGER, ZZ DOMAIN CONTAINING 3"/>
    <property type="match status" value="1"/>
</dbReference>
<dbReference type="InParanoid" id="D3BTP8"/>
<evidence type="ECO:0000259" key="8">
    <source>
        <dbReference type="PROSITE" id="PS50135"/>
    </source>
</evidence>
<dbReference type="InterPro" id="IPR009057">
    <property type="entry name" value="Homeodomain-like_sf"/>
</dbReference>
<proteinExistence type="predicted"/>
<dbReference type="STRING" id="670386.D3BTP8"/>
<dbReference type="Gene3D" id="1.10.10.60">
    <property type="entry name" value="Homeodomain-like"/>
    <property type="match status" value="1"/>
</dbReference>
<feature type="region of interest" description="Disordered" evidence="6">
    <location>
        <begin position="95"/>
        <end position="157"/>
    </location>
</feature>
<keyword evidence="5" id="KW-0175">Coiled coil</keyword>
<evidence type="ECO:0000256" key="5">
    <source>
        <dbReference type="SAM" id="Coils"/>
    </source>
</evidence>
<evidence type="ECO:0000313" key="11">
    <source>
        <dbReference type="Proteomes" id="UP000001396"/>
    </source>
</evidence>
<gene>
    <name evidence="10" type="ORF">PPL_11158</name>
</gene>
<evidence type="ECO:0000313" key="10">
    <source>
        <dbReference type="EMBL" id="EFA75084.1"/>
    </source>
</evidence>
<evidence type="ECO:0000256" key="1">
    <source>
        <dbReference type="ARBA" id="ARBA00022723"/>
    </source>
</evidence>
<reference evidence="10 11" key="1">
    <citation type="journal article" date="2011" name="Genome Res.">
        <title>Phylogeny-wide analysis of social amoeba genomes highlights ancient origins for complex intercellular communication.</title>
        <authorList>
            <person name="Heidel A.J."/>
            <person name="Lawal H.M."/>
            <person name="Felder M."/>
            <person name="Schilde C."/>
            <person name="Helps N.R."/>
            <person name="Tunggal B."/>
            <person name="Rivero F."/>
            <person name="John U."/>
            <person name="Schleicher M."/>
            <person name="Eichinger L."/>
            <person name="Platzer M."/>
            <person name="Noegel A.A."/>
            <person name="Schaap P."/>
            <person name="Gloeckner G."/>
        </authorList>
    </citation>
    <scope>NUCLEOTIDE SEQUENCE [LARGE SCALE GENOMIC DNA]</scope>
    <source>
        <strain evidence="11">ATCC 26659 / Pp 5 / PN500</strain>
    </source>
</reference>
<keyword evidence="2 4" id="KW-0863">Zinc-finger</keyword>
<dbReference type="EMBL" id="ADBJ01000056">
    <property type="protein sequence ID" value="EFA75084.1"/>
    <property type="molecule type" value="Genomic_DNA"/>
</dbReference>
<feature type="compositionally biased region" description="Pro residues" evidence="6">
    <location>
        <begin position="260"/>
        <end position="270"/>
    </location>
</feature>
<dbReference type="SMART" id="SM00717">
    <property type="entry name" value="SANT"/>
    <property type="match status" value="1"/>
</dbReference>
<keyword evidence="3" id="KW-0862">Zinc</keyword>
<keyword evidence="1" id="KW-0479">Metal-binding</keyword>
<dbReference type="InterPro" id="IPR037830">
    <property type="entry name" value="ZZZ3"/>
</dbReference>
<comment type="caution">
    <text evidence="10">The sequence shown here is derived from an EMBL/GenBank/DDBJ whole genome shotgun (WGS) entry which is preliminary data.</text>
</comment>
<dbReference type="OMA" id="EGFACDS"/>
<dbReference type="AlphaFoldDB" id="D3BTP8"/>
<evidence type="ECO:0000259" key="9">
    <source>
        <dbReference type="PROSITE" id="PS51294"/>
    </source>
</evidence>
<dbReference type="InterPro" id="IPR043145">
    <property type="entry name" value="Znf_ZZ_sf"/>
</dbReference>
<evidence type="ECO:0000256" key="4">
    <source>
        <dbReference type="PROSITE-ProRule" id="PRU00228"/>
    </source>
</evidence>
<dbReference type="InterPro" id="IPR000433">
    <property type="entry name" value="Znf_ZZ"/>
</dbReference>
<dbReference type="PROSITE" id="PS50135">
    <property type="entry name" value="ZF_ZZ_2"/>
    <property type="match status" value="1"/>
</dbReference>
<dbReference type="PROSITE" id="PS51294">
    <property type="entry name" value="HTH_MYB"/>
    <property type="match status" value="1"/>
</dbReference>
<feature type="domain" description="ZZ-type" evidence="8">
    <location>
        <begin position="320"/>
        <end position="376"/>
    </location>
</feature>
<dbReference type="CDD" id="cd00167">
    <property type="entry name" value="SANT"/>
    <property type="match status" value="1"/>
</dbReference>
<feature type="coiled-coil region" evidence="5">
    <location>
        <begin position="14"/>
        <end position="48"/>
    </location>
</feature>
<dbReference type="Proteomes" id="UP000001396">
    <property type="component" value="Unassembled WGS sequence"/>
</dbReference>
<evidence type="ECO:0000256" key="3">
    <source>
        <dbReference type="ARBA" id="ARBA00022833"/>
    </source>
</evidence>